<feature type="compositionally biased region" description="Polar residues" evidence="1">
    <location>
        <begin position="58"/>
        <end position="81"/>
    </location>
</feature>
<accession>A0A177B1F2</accession>
<keyword evidence="3" id="KW-1185">Reference proteome</keyword>
<reference evidence="2 3" key="1">
    <citation type="submission" date="2016-04" db="EMBL/GenBank/DDBJ databases">
        <title>The genome of Intoshia linei affirms orthonectids as highly simplified spiralians.</title>
        <authorList>
            <person name="Mikhailov K.V."/>
            <person name="Slusarev G.S."/>
            <person name="Nikitin M.A."/>
            <person name="Logacheva M.D."/>
            <person name="Penin A."/>
            <person name="Aleoshin V."/>
            <person name="Panchin Y.V."/>
        </authorList>
    </citation>
    <scope>NUCLEOTIDE SEQUENCE [LARGE SCALE GENOMIC DNA]</scope>
    <source>
        <strain evidence="2">Intl2013</strain>
        <tissue evidence="2">Whole animal</tissue>
    </source>
</reference>
<evidence type="ECO:0000256" key="1">
    <source>
        <dbReference type="SAM" id="MobiDB-lite"/>
    </source>
</evidence>
<feature type="region of interest" description="Disordered" evidence="1">
    <location>
        <begin position="173"/>
        <end position="197"/>
    </location>
</feature>
<comment type="caution">
    <text evidence="2">The sequence shown here is derived from an EMBL/GenBank/DDBJ whole genome shotgun (WGS) entry which is preliminary data.</text>
</comment>
<dbReference type="Proteomes" id="UP000078046">
    <property type="component" value="Unassembled WGS sequence"/>
</dbReference>
<feature type="region of interest" description="Disordered" evidence="1">
    <location>
        <begin position="53"/>
        <end position="117"/>
    </location>
</feature>
<sequence length="606" mass="69912">MQQTTDSESVHNLSIYEKSDTFNEYRDSMDSLNESGNATIINSSISTLKLSKSITSNNTSNPTDSMISNNDDAKQDSSPNINKILKKNTNDKNKEKKNKKESKKIDKEKEKQMELEKNKNLQKTHILPTDILKGNKKFTKSKNRSIKKRQKNAFSVMDLSNIEFTAGVDYQQSKHKASKNPNMVRFSPISNSNSDSMIKPSAVKTRFNLFRRNNRSKSTNINTVNQVMNNFDFALSPAGLANRQFQSPSISSYNSSSPYLCGNRDEIVEDLQNRIASERFFNQTKLKSGLFKYSNRTSTSKLIYSKENDIQQHVLKFFSNDKYVFVCILKDKNSCNFYETMPQRCRTNKDKTQQVSFPDTLNIDFAKRDIEYQIDIYTLFTVPANLLNKSIFTKKSRSISTENLKTNNGFTQIGTATINLSNCQCDSYPIEKTTNSNILKSNIYLTFETLVYSNINYASDLNHLYNRDITNCTNKWVRGGGRIEEFSIVFKCNSNHLIENDKSRIELNLKDCVNTVVGNIDMARRYAFNLDINQNDTIQRETGELRKENFMLMENKHTPQKYYKQVRSTPYHKKENIAHRAASRVYFGERSKQVSQIDDSFEVINY</sequence>
<feature type="compositionally biased region" description="Basic and acidic residues" evidence="1">
    <location>
        <begin position="103"/>
        <end position="117"/>
    </location>
</feature>
<organism evidence="2 3">
    <name type="scientific">Intoshia linei</name>
    <dbReference type="NCBI Taxonomy" id="1819745"/>
    <lineage>
        <taxon>Eukaryota</taxon>
        <taxon>Metazoa</taxon>
        <taxon>Spiralia</taxon>
        <taxon>Lophotrochozoa</taxon>
        <taxon>Mesozoa</taxon>
        <taxon>Orthonectida</taxon>
        <taxon>Rhopaluridae</taxon>
        <taxon>Intoshia</taxon>
    </lineage>
</organism>
<dbReference type="EMBL" id="LWCA01000653">
    <property type="protein sequence ID" value="OAF67463.1"/>
    <property type="molecule type" value="Genomic_DNA"/>
</dbReference>
<proteinExistence type="predicted"/>
<name>A0A177B1F2_9BILA</name>
<protein>
    <submittedName>
        <fullName evidence="2">Uncharacterized protein</fullName>
    </submittedName>
</protein>
<gene>
    <name evidence="2" type="ORF">A3Q56_04806</name>
</gene>
<evidence type="ECO:0000313" key="3">
    <source>
        <dbReference type="Proteomes" id="UP000078046"/>
    </source>
</evidence>
<dbReference type="AlphaFoldDB" id="A0A177B1F2"/>
<evidence type="ECO:0000313" key="2">
    <source>
        <dbReference type="EMBL" id="OAF67463.1"/>
    </source>
</evidence>